<evidence type="ECO:0000259" key="12">
    <source>
        <dbReference type="PROSITE" id="PS50004"/>
    </source>
</evidence>
<dbReference type="PROSITE" id="PS50003">
    <property type="entry name" value="PH_DOMAIN"/>
    <property type="match status" value="1"/>
</dbReference>
<keyword evidence="17" id="KW-1185">Reference proteome</keyword>
<evidence type="ECO:0000256" key="1">
    <source>
        <dbReference type="ARBA" id="ARBA00004316"/>
    </source>
</evidence>
<dbReference type="Gene3D" id="1.10.238.10">
    <property type="entry name" value="EF-hand"/>
    <property type="match status" value="2"/>
</dbReference>
<gene>
    <name evidence="16" type="ORF">K7432_004643</name>
</gene>
<reference evidence="16 17" key="1">
    <citation type="submission" date="2023-04" db="EMBL/GenBank/DDBJ databases">
        <title>Genome of Basidiobolus ranarum AG-B5.</title>
        <authorList>
            <person name="Stajich J.E."/>
            <person name="Carter-House D."/>
            <person name="Gryganskyi A."/>
        </authorList>
    </citation>
    <scope>NUCLEOTIDE SEQUENCE [LARGE SCALE GENOMIC DNA]</scope>
    <source>
        <strain evidence="16 17">AG-B5</strain>
    </source>
</reference>
<dbReference type="SMART" id="SM00326">
    <property type="entry name" value="SH3"/>
    <property type="match status" value="2"/>
</dbReference>
<keyword evidence="5" id="KW-0770">Synapse</keyword>
<evidence type="ECO:0000259" key="10">
    <source>
        <dbReference type="PROSITE" id="PS50002"/>
    </source>
</evidence>
<dbReference type="Pfam" id="PF00168">
    <property type="entry name" value="C2"/>
    <property type="match status" value="1"/>
</dbReference>
<dbReference type="InterPro" id="IPR001849">
    <property type="entry name" value="PH_domain"/>
</dbReference>
<sequence>MYNNLGSFNTSNQPQEFLGRPFPVTDNSCGIISIPRQARVSFISPSDHLKYEQLFAQRCYPDGLLISADSAKEILSQSKLHLDVLARVWKLINTSASETITYPEFSTGMYLVNLKLKGLEVPNQLPDQLRRELQDAMEKSKHTPRSRSIPIQPSVPNYNLDLSSTPLSYGSSSFLSSSPSFSTISQSPSKNNGIDWNGGNQHNHSFRSPIGFDSPDKYSAFSSISSDSSWKMSSEDKAKFLAKFKTLDTNRLGYISGDLARNFFLQTSLPPNVLMQIWNLADTRGSGKLDDIEFAIAMHLIYGKLAGKELPLMLPAELTPYAVRNIPDKQYLFNMIAPNPTSTAVNYKSLADTGIFSKQHTENEEPTNLESQSHINREALKKAIQEKRRILNELSQPSYETSQEGIEQLQKTILEFQTSINRIEVDQSKDNQIELIHVLDEKYLLVMEFFKISEDLRKLKDLAYQLNDKLATSKLDLFMKKSNSSGSKLDLSKVFPTHLSNDKDHSKQHAAELLVSRMNALSNKSSDSISDRNHRVSLENQAIEEAKSQSLRLIQQIQDKVESIETEVQKSFLDSKKGSLDNQDWLKYQSELVDEVRVFVDSLPKRNVSVLQQSTKLETEPRQQRGLDSSITQTSKYDSNATENITANVNDREAELELLRSSAQSVRAKAKALGLGSSIGNTKVSTSSPTPSTDSNNNIARGILKASDQESILPTSSTDSGKTWTIPTRSDSMSTAKISSDDQDPWGVPLYAHSTSNKLEKPGDSPRTISTESLPYSGKRNIQNLLPINSRSDSEFTLTHSGAASANDSDYSSKRDVEDSDIQSSVEDFGVQEMTRVKALYAYEARNDNDLSFSKGSIIILDETVDKLGDWWYGRLDKSNNAGYFPSNYVEIVAEIDDESDDEILKAKALYDYTAQREDEMDLNEGMVIIIVDKSDSDWWLARYGSLTGLVPANYLEELPIQRKLRKSSIPPRQLRKSSLPSSSYPGILGRKGSHSASALGSSYGKSGALGPSRLSKQLPPKLVLTMPGTMDDDTDADTDDTARKDALLRNQTLRRRRGSESASSRFLETRQIRRSISLNSLNDPNILESVPCARRWAQCVGSNYANSVNSEERKRQESIFELISTEQTYLRDLQLVMDVFYEPMQSMISEKELVSIFGNIEELLHCNTEFLNQLEERQNDNHFMIDYIGDIFLEHSNEFRQYLAYCGNQMNAYKLLQKKREDQTICQFLKDCMRSPECRNLDLSSFLLEPMQRITRYPLLLRQILHYTSKDHDDYQYISQALEKAEGILHEANRVAKIREDEGKLKEISSLVDFTSSEEKLDLMLNTRLLGPRQFVMEGILVKAKSGRKLQAFLFNDLLLLTQFPRSSLKNVGSNRYPLYRDPIPLNEMVAREVPRGFNQSGVDETTFQIVHIEEVITVKCSSVSTKRKWMNELEAARTHYLDIERQVLGPGTTPAHPIGTLQVTVLEGEHLATTDQNNTIVSPYVELKLDKQKLRTKVIKYTPNPKWNQSLVFSVTSLDEVLNLQVYSYEKFAEPAYMGQAELGLHLLEYYGERQMDAIKLELQDVVRGSLHVRLNYRRL</sequence>
<evidence type="ECO:0000256" key="5">
    <source>
        <dbReference type="ARBA" id="ARBA00023018"/>
    </source>
</evidence>
<dbReference type="Gene3D" id="2.30.29.30">
    <property type="entry name" value="Pleckstrin-homology domain (PH domain)/Phosphotyrosine-binding domain (PTB)"/>
    <property type="match status" value="1"/>
</dbReference>
<accession>A0ABR2WXY3</accession>
<dbReference type="InterPro" id="IPR000261">
    <property type="entry name" value="EH_dom"/>
</dbReference>
<evidence type="ECO:0000256" key="3">
    <source>
        <dbReference type="ARBA" id="ARBA00022443"/>
    </source>
</evidence>
<name>A0ABR2WXY3_9FUNG</name>
<dbReference type="SMART" id="SM00325">
    <property type="entry name" value="RhoGEF"/>
    <property type="match status" value="1"/>
</dbReference>
<dbReference type="SMART" id="SM00027">
    <property type="entry name" value="EH"/>
    <property type="match status" value="2"/>
</dbReference>
<evidence type="ECO:0000256" key="8">
    <source>
        <dbReference type="PROSITE-ProRule" id="PRU00192"/>
    </source>
</evidence>
<dbReference type="PROSITE" id="PS50222">
    <property type="entry name" value="EF_HAND_2"/>
    <property type="match status" value="1"/>
</dbReference>
<dbReference type="InterPro" id="IPR000219">
    <property type="entry name" value="DH_dom"/>
</dbReference>
<evidence type="ECO:0000259" key="15">
    <source>
        <dbReference type="PROSITE" id="PS50222"/>
    </source>
</evidence>
<dbReference type="SMART" id="SM00239">
    <property type="entry name" value="C2"/>
    <property type="match status" value="1"/>
</dbReference>
<dbReference type="CDD" id="cd00052">
    <property type="entry name" value="EH"/>
    <property type="match status" value="1"/>
</dbReference>
<feature type="compositionally biased region" description="Polar residues" evidence="9">
    <location>
        <begin position="995"/>
        <end position="1005"/>
    </location>
</feature>
<feature type="compositionally biased region" description="Polar residues" evidence="9">
    <location>
        <begin position="767"/>
        <end position="776"/>
    </location>
</feature>
<dbReference type="Proteomes" id="UP001479436">
    <property type="component" value="Unassembled WGS sequence"/>
</dbReference>
<dbReference type="PROSITE" id="PS50010">
    <property type="entry name" value="DH_2"/>
    <property type="match status" value="1"/>
</dbReference>
<feature type="domain" description="EH" evidence="14">
    <location>
        <begin position="47"/>
        <end position="129"/>
    </location>
</feature>
<feature type="domain" description="SH3" evidence="10">
    <location>
        <begin position="902"/>
        <end position="961"/>
    </location>
</feature>
<dbReference type="EMBL" id="JASJQH010000164">
    <property type="protein sequence ID" value="KAK9766342.1"/>
    <property type="molecule type" value="Genomic_DNA"/>
</dbReference>
<feature type="compositionally biased region" description="Polar residues" evidence="9">
    <location>
        <begin position="799"/>
        <end position="810"/>
    </location>
</feature>
<feature type="compositionally biased region" description="Low complexity" evidence="9">
    <location>
        <begin position="685"/>
        <end position="698"/>
    </location>
</feature>
<feature type="region of interest" description="Disordered" evidence="9">
    <location>
        <begin position="677"/>
        <end position="776"/>
    </location>
</feature>
<feature type="domain" description="EF-hand" evidence="15">
    <location>
        <begin position="269"/>
        <end position="304"/>
    </location>
</feature>
<dbReference type="PANTHER" id="PTHR46006:SF6">
    <property type="entry name" value="INTERSECTIN-2 ISOFORM X1"/>
    <property type="match status" value="1"/>
</dbReference>
<dbReference type="SMART" id="SM00233">
    <property type="entry name" value="PH"/>
    <property type="match status" value="1"/>
</dbReference>
<feature type="region of interest" description="Disordered" evidence="9">
    <location>
        <begin position="967"/>
        <end position="1065"/>
    </location>
</feature>
<feature type="region of interest" description="Disordered" evidence="9">
    <location>
        <begin position="135"/>
        <end position="155"/>
    </location>
</feature>
<dbReference type="PANTHER" id="PTHR46006">
    <property type="entry name" value="RHO GUANINE NUCLEOTIDE EXCHANGE FACTOR AT 64C, ISOFORM A"/>
    <property type="match status" value="1"/>
</dbReference>
<keyword evidence="3 8" id="KW-0728">SH3 domain</keyword>
<dbReference type="Pfam" id="PF00621">
    <property type="entry name" value="RhoGEF"/>
    <property type="match status" value="1"/>
</dbReference>
<dbReference type="InterPro" id="IPR035899">
    <property type="entry name" value="DBL_dom_sf"/>
</dbReference>
<dbReference type="SUPFAM" id="SSF50044">
    <property type="entry name" value="SH3-domain"/>
    <property type="match status" value="2"/>
</dbReference>
<comment type="subcellular location">
    <subcellularLocation>
        <location evidence="1">Cell projection</location>
    </subcellularLocation>
    <subcellularLocation>
        <location evidence="2">Cytoplasm</location>
    </subcellularLocation>
    <subcellularLocation>
        <location evidence="7">Synapse</location>
    </subcellularLocation>
</comment>
<evidence type="ECO:0000256" key="6">
    <source>
        <dbReference type="ARBA" id="ARBA00023273"/>
    </source>
</evidence>
<feature type="domain" description="EH" evidence="14">
    <location>
        <begin position="236"/>
        <end position="325"/>
    </location>
</feature>
<dbReference type="CDD" id="cd00174">
    <property type="entry name" value="SH3"/>
    <property type="match status" value="1"/>
</dbReference>
<evidence type="ECO:0000313" key="17">
    <source>
        <dbReference type="Proteomes" id="UP001479436"/>
    </source>
</evidence>
<feature type="compositionally biased region" description="Acidic residues" evidence="9">
    <location>
        <begin position="1031"/>
        <end position="1040"/>
    </location>
</feature>
<dbReference type="InterPro" id="IPR051480">
    <property type="entry name" value="Endocytic_GEF_Adapter"/>
</dbReference>
<dbReference type="CDD" id="cd00160">
    <property type="entry name" value="RhoGEF"/>
    <property type="match status" value="1"/>
</dbReference>
<proteinExistence type="predicted"/>
<evidence type="ECO:0000256" key="2">
    <source>
        <dbReference type="ARBA" id="ARBA00004496"/>
    </source>
</evidence>
<organism evidence="16 17">
    <name type="scientific">Basidiobolus ranarum</name>
    <dbReference type="NCBI Taxonomy" id="34480"/>
    <lineage>
        <taxon>Eukaryota</taxon>
        <taxon>Fungi</taxon>
        <taxon>Fungi incertae sedis</taxon>
        <taxon>Zoopagomycota</taxon>
        <taxon>Entomophthoromycotina</taxon>
        <taxon>Basidiobolomycetes</taxon>
        <taxon>Basidiobolales</taxon>
        <taxon>Basidiobolaceae</taxon>
        <taxon>Basidiobolus</taxon>
    </lineage>
</organism>
<feature type="domain" description="PH" evidence="11">
    <location>
        <begin position="1335"/>
        <end position="1440"/>
    </location>
</feature>
<dbReference type="Gene3D" id="1.20.900.10">
    <property type="entry name" value="Dbl homology (DH) domain"/>
    <property type="match status" value="1"/>
</dbReference>
<dbReference type="PROSITE" id="PS00741">
    <property type="entry name" value="DH_1"/>
    <property type="match status" value="1"/>
</dbReference>
<comment type="caution">
    <text evidence="16">The sequence shown here is derived from an EMBL/GenBank/DDBJ whole genome shotgun (WGS) entry which is preliminary data.</text>
</comment>
<evidence type="ECO:0000256" key="4">
    <source>
        <dbReference type="ARBA" id="ARBA00022490"/>
    </source>
</evidence>
<keyword evidence="6" id="KW-0966">Cell projection</keyword>
<dbReference type="Gene3D" id="2.60.40.150">
    <property type="entry name" value="C2 domain"/>
    <property type="match status" value="1"/>
</dbReference>
<evidence type="ECO:0000259" key="11">
    <source>
        <dbReference type="PROSITE" id="PS50003"/>
    </source>
</evidence>
<protein>
    <submittedName>
        <fullName evidence="16">Uncharacterized protein</fullName>
    </submittedName>
</protein>
<dbReference type="InterPro" id="IPR002048">
    <property type="entry name" value="EF_hand_dom"/>
</dbReference>
<evidence type="ECO:0000256" key="9">
    <source>
        <dbReference type="SAM" id="MobiDB-lite"/>
    </source>
</evidence>
<evidence type="ECO:0000259" key="13">
    <source>
        <dbReference type="PROSITE" id="PS50010"/>
    </source>
</evidence>
<dbReference type="InterPro" id="IPR035892">
    <property type="entry name" value="C2_domain_sf"/>
</dbReference>
<dbReference type="PROSITE" id="PS50031">
    <property type="entry name" value="EH"/>
    <property type="match status" value="2"/>
</dbReference>
<dbReference type="Pfam" id="PF16652">
    <property type="entry name" value="PH_13"/>
    <property type="match status" value="1"/>
</dbReference>
<feature type="domain" description="C2" evidence="12">
    <location>
        <begin position="1444"/>
        <end position="1562"/>
    </location>
</feature>
<dbReference type="InterPro" id="IPR011993">
    <property type="entry name" value="PH-like_dom_sf"/>
</dbReference>
<feature type="compositionally biased region" description="Polar residues" evidence="9">
    <location>
        <begin position="626"/>
        <end position="646"/>
    </location>
</feature>
<dbReference type="SUPFAM" id="SSF47473">
    <property type="entry name" value="EF-hand"/>
    <property type="match status" value="2"/>
</dbReference>
<dbReference type="SUPFAM" id="SSF48065">
    <property type="entry name" value="DBL homology domain (DH-domain)"/>
    <property type="match status" value="1"/>
</dbReference>
<feature type="domain" description="DH" evidence="13">
    <location>
        <begin position="1115"/>
        <end position="1296"/>
    </location>
</feature>
<keyword evidence="4" id="KW-0963">Cytoplasm</keyword>
<feature type="compositionally biased region" description="Polar residues" evidence="9">
    <location>
        <begin position="709"/>
        <end position="738"/>
    </location>
</feature>
<dbReference type="InterPro" id="IPR001331">
    <property type="entry name" value="GDS_CDC24_CS"/>
</dbReference>
<dbReference type="InterPro" id="IPR001452">
    <property type="entry name" value="SH3_domain"/>
</dbReference>
<dbReference type="InterPro" id="IPR011992">
    <property type="entry name" value="EF-hand-dom_pair"/>
</dbReference>
<feature type="region of interest" description="Disordered" evidence="9">
    <location>
        <begin position="614"/>
        <end position="646"/>
    </location>
</feature>
<feature type="domain" description="SH3" evidence="10">
    <location>
        <begin position="832"/>
        <end position="895"/>
    </location>
</feature>
<dbReference type="PROSITE" id="PS50002">
    <property type="entry name" value="SH3"/>
    <property type="match status" value="2"/>
</dbReference>
<dbReference type="Pfam" id="PF00018">
    <property type="entry name" value="SH3_1"/>
    <property type="match status" value="2"/>
</dbReference>
<evidence type="ECO:0000256" key="7">
    <source>
        <dbReference type="ARBA" id="ARBA00034103"/>
    </source>
</evidence>
<dbReference type="SUPFAM" id="SSF50729">
    <property type="entry name" value="PH domain-like"/>
    <property type="match status" value="1"/>
</dbReference>
<dbReference type="InterPro" id="IPR000008">
    <property type="entry name" value="C2_dom"/>
</dbReference>
<feature type="region of interest" description="Disordered" evidence="9">
    <location>
        <begin position="799"/>
        <end position="819"/>
    </location>
</feature>
<dbReference type="PROSITE" id="PS50004">
    <property type="entry name" value="C2"/>
    <property type="match status" value="1"/>
</dbReference>
<dbReference type="Gene3D" id="2.30.30.40">
    <property type="entry name" value="SH3 Domains"/>
    <property type="match status" value="2"/>
</dbReference>
<evidence type="ECO:0000259" key="14">
    <source>
        <dbReference type="PROSITE" id="PS50031"/>
    </source>
</evidence>
<dbReference type="SUPFAM" id="SSF49562">
    <property type="entry name" value="C2 domain (Calcium/lipid-binding domain, CaLB)"/>
    <property type="match status" value="1"/>
</dbReference>
<dbReference type="InterPro" id="IPR036028">
    <property type="entry name" value="SH3-like_dom_sf"/>
</dbReference>
<dbReference type="Pfam" id="PF12763">
    <property type="entry name" value="EH"/>
    <property type="match status" value="2"/>
</dbReference>
<dbReference type="PRINTS" id="PR00452">
    <property type="entry name" value="SH3DOMAIN"/>
</dbReference>
<evidence type="ECO:0000313" key="16">
    <source>
        <dbReference type="EMBL" id="KAK9766342.1"/>
    </source>
</evidence>